<accession>A0A9W3BUH8</accession>
<gene>
    <name evidence="4" type="primary">LOC130495518</name>
</gene>
<keyword evidence="3" id="KW-1185">Reference proteome</keyword>
<dbReference type="CDD" id="cd00303">
    <property type="entry name" value="retropepsin_like"/>
    <property type="match status" value="1"/>
</dbReference>
<feature type="domain" description="Retrotransposon gag" evidence="2">
    <location>
        <begin position="150"/>
        <end position="242"/>
    </location>
</feature>
<feature type="compositionally biased region" description="Polar residues" evidence="1">
    <location>
        <begin position="310"/>
        <end position="326"/>
    </location>
</feature>
<dbReference type="GeneID" id="130495518"/>
<dbReference type="Pfam" id="PF03732">
    <property type="entry name" value="Retrotrans_gag"/>
    <property type="match status" value="1"/>
</dbReference>
<protein>
    <submittedName>
        <fullName evidence="4">Uncharacterized protein LOC130495518</fullName>
    </submittedName>
</protein>
<evidence type="ECO:0000256" key="1">
    <source>
        <dbReference type="SAM" id="MobiDB-lite"/>
    </source>
</evidence>
<dbReference type="InterPro" id="IPR005162">
    <property type="entry name" value="Retrotrans_gag_dom"/>
</dbReference>
<dbReference type="AlphaFoldDB" id="A0A9W3BUH8"/>
<dbReference type="Pfam" id="PF13650">
    <property type="entry name" value="Asp_protease_2"/>
    <property type="match status" value="1"/>
</dbReference>
<reference evidence="3" key="1">
    <citation type="journal article" date="2019" name="Database">
        <title>The radish genome database (RadishGD): an integrated information resource for radish genomics.</title>
        <authorList>
            <person name="Yu H.J."/>
            <person name="Baek S."/>
            <person name="Lee Y.J."/>
            <person name="Cho A."/>
            <person name="Mun J.H."/>
        </authorList>
    </citation>
    <scope>NUCLEOTIDE SEQUENCE [LARGE SCALE GENOMIC DNA]</scope>
    <source>
        <strain evidence="3">cv. WK10039</strain>
    </source>
</reference>
<dbReference type="InterPro" id="IPR021109">
    <property type="entry name" value="Peptidase_aspartic_dom_sf"/>
</dbReference>
<feature type="compositionally biased region" description="Low complexity" evidence="1">
    <location>
        <begin position="405"/>
        <end position="419"/>
    </location>
</feature>
<dbReference type="Gene3D" id="2.40.70.10">
    <property type="entry name" value="Acid Proteases"/>
    <property type="match status" value="1"/>
</dbReference>
<proteinExistence type="predicted"/>
<feature type="region of interest" description="Disordered" evidence="1">
    <location>
        <begin position="405"/>
        <end position="428"/>
    </location>
</feature>
<dbReference type="OrthoDB" id="1110491at2759"/>
<feature type="compositionally biased region" description="Basic and acidic residues" evidence="1">
    <location>
        <begin position="283"/>
        <end position="308"/>
    </location>
</feature>
<reference evidence="4" key="2">
    <citation type="submission" date="2025-08" db="UniProtKB">
        <authorList>
            <consortium name="RefSeq"/>
        </authorList>
    </citation>
    <scope>IDENTIFICATION</scope>
    <source>
        <tissue evidence="4">Leaf</tissue>
    </source>
</reference>
<name>A0A9W3BUH8_RAPSA</name>
<sequence>MNLRSRGSLSLVSIVEDISALERDIVRRRREEEQQAHIQRLGFDMENLPQDRAAEDGQGAANLGPRHPQRQARAIGAHDQPNIHGNRAGIRAPAVENNNFEIKSSLINMIQSNKYHGLALEDPLDHLDNFDRLCGTIKINGVSEDALKLRLFPFSLGDKAHTWEKGLSRDSIRTWDECKEAFLTKFFSNSRTAKLRNEISGFQQKNLEGFSEAWERFNSYIAQCPHHGFSKESLLSTFYRGVLPSCRNRLDTASNGFFLGRTEQDAEELVENMAKSDSVYNEENDRANRGDDQQTRKDIKSLQEKKEPNFQYNKYQPRQNTPPSFGNNNNLSNQAQGNSSQATAPDSSMESMFKQIMDAQSRLAKDIGHEFQTVHSKIDTSYTELNNKFLLLASRFNALESQVASMPSSSKSPMGSLLGKPDKNPKESCNVVISTTSSKIELSDHEKEVDEIERLLHGTEIVATAEAHMVDKVMERVQVQVERKVEATNLQRAEPRAEKQVERRADNKLKEVKLEEATEVELSPYEVPLPFPQRVLTKAQKKVISKFRKDLSDVGVKLPEISGMREAHVQMLLIQDILTHKEEIAELLNISTLQLDPPVPPKSLPKLGHQGMFTLPCSLGQLTLKDALVDSGASVNVISMEMVKSIGIESMEPDKSSLQFGDSSSTTPLGIIKDFPLKIGACTIPIDLTVLNMATGKRVPLVLGTPFLTTVGACIDFPNKKVTLMNVNKTVSYPLQPPLDAGYCGTITFGQEADKKPQDEVVVCETKGLNGETSQELRVAHLESAKKEGMSGTSEATHGKKKLLQETHPPSLDMISHTLTLHPMKLKDGVIEYKLRCKGKSRPFSSARAIINPQLQDDPLKLQELLSQVLTITLEGGKDPPSH</sequence>
<dbReference type="PANTHER" id="PTHR33223:SF11">
    <property type="entry name" value="ELEMENT PROTEIN, PUTATIVE-RELATED"/>
    <property type="match status" value="1"/>
</dbReference>
<dbReference type="SUPFAM" id="SSF50630">
    <property type="entry name" value="Acid proteases"/>
    <property type="match status" value="1"/>
</dbReference>
<dbReference type="KEGG" id="rsz:130495518"/>
<feature type="compositionally biased region" description="Low complexity" evidence="1">
    <location>
        <begin position="327"/>
        <end position="344"/>
    </location>
</feature>
<evidence type="ECO:0000259" key="2">
    <source>
        <dbReference type="Pfam" id="PF03732"/>
    </source>
</evidence>
<evidence type="ECO:0000313" key="4">
    <source>
        <dbReference type="RefSeq" id="XP_056842899.1"/>
    </source>
</evidence>
<feature type="region of interest" description="Disordered" evidence="1">
    <location>
        <begin position="269"/>
        <end position="350"/>
    </location>
</feature>
<dbReference type="RefSeq" id="XP_056842899.1">
    <property type="nucleotide sequence ID" value="XM_056986919.1"/>
</dbReference>
<organism evidence="3 4">
    <name type="scientific">Raphanus sativus</name>
    <name type="common">Radish</name>
    <name type="synonym">Raphanus raphanistrum var. sativus</name>
    <dbReference type="NCBI Taxonomy" id="3726"/>
    <lineage>
        <taxon>Eukaryota</taxon>
        <taxon>Viridiplantae</taxon>
        <taxon>Streptophyta</taxon>
        <taxon>Embryophyta</taxon>
        <taxon>Tracheophyta</taxon>
        <taxon>Spermatophyta</taxon>
        <taxon>Magnoliopsida</taxon>
        <taxon>eudicotyledons</taxon>
        <taxon>Gunneridae</taxon>
        <taxon>Pentapetalae</taxon>
        <taxon>rosids</taxon>
        <taxon>malvids</taxon>
        <taxon>Brassicales</taxon>
        <taxon>Brassicaceae</taxon>
        <taxon>Brassiceae</taxon>
        <taxon>Raphanus</taxon>
    </lineage>
</organism>
<dbReference type="Proteomes" id="UP000504610">
    <property type="component" value="Chromosome 6"/>
</dbReference>
<evidence type="ECO:0000313" key="3">
    <source>
        <dbReference type="Proteomes" id="UP000504610"/>
    </source>
</evidence>
<dbReference type="PANTHER" id="PTHR33223">
    <property type="entry name" value="CCHC-TYPE DOMAIN-CONTAINING PROTEIN"/>
    <property type="match status" value="1"/>
</dbReference>